<sequence>MAVDGKVLKGVVRAEGTQVHLLSVFLHGQGVTIAQKEIARKTNEILELRNLLSDVDITGKVVTADALHTQRETARFLVEDKKADYLYPG</sequence>
<dbReference type="Proteomes" id="UP000280188">
    <property type="component" value="Chromosome"/>
</dbReference>
<dbReference type="RefSeq" id="WP_172959361.1">
    <property type="nucleotide sequence ID" value="NZ_AP018795.1"/>
</dbReference>
<dbReference type="NCBIfam" id="NF033564">
    <property type="entry name" value="transpos_ISAs1"/>
    <property type="match status" value="1"/>
</dbReference>
<dbReference type="AlphaFoldDB" id="A0A2Z6IIX6"/>
<dbReference type="InterPro" id="IPR051698">
    <property type="entry name" value="Transposase_11-like"/>
</dbReference>
<dbReference type="EMBL" id="AP018795">
    <property type="protein sequence ID" value="BBF65648.1"/>
    <property type="molecule type" value="Genomic_DNA"/>
</dbReference>
<evidence type="ECO:0000313" key="2">
    <source>
        <dbReference type="Proteomes" id="UP000280188"/>
    </source>
</evidence>
<evidence type="ECO:0000313" key="1">
    <source>
        <dbReference type="EMBL" id="BBF65648.1"/>
    </source>
</evidence>
<name>A0A2Z6IIX6_ACIFI</name>
<dbReference type="KEGG" id="afj:AFERRID_18660"/>
<gene>
    <name evidence="1" type="ORF">AFERRID_18660</name>
</gene>
<dbReference type="InterPro" id="IPR047647">
    <property type="entry name" value="ISAs1_transpos"/>
</dbReference>
<keyword evidence="2" id="KW-1185">Reference proteome</keyword>
<reference evidence="1 2" key="1">
    <citation type="journal article" date="2018" name="Microbiol. Resour. Announc.">
        <title>Complete Genome Sequence of Acidithiobacillus ferridurans JCM 18981.</title>
        <authorList>
            <person name="Miyauchi T."/>
            <person name="Kouzuma A."/>
            <person name="Abe T."/>
            <person name="Watanabe K."/>
        </authorList>
    </citation>
    <scope>NUCLEOTIDE SEQUENCE [LARGE SCALE GENOMIC DNA]</scope>
    <source>
        <strain evidence="2">ATCC 33020 / DSM 29468 / JCM 18981 / 11Fe</strain>
    </source>
</reference>
<dbReference type="PANTHER" id="PTHR30298">
    <property type="entry name" value="H REPEAT-ASSOCIATED PREDICTED TRANSPOSASE"/>
    <property type="match status" value="1"/>
</dbReference>
<accession>A0A2Z6IIX6</accession>
<proteinExistence type="predicted"/>
<organism evidence="1 2">
    <name type="scientific">Acidithiobacillus ferridurans</name>
    <dbReference type="NCBI Taxonomy" id="1232575"/>
    <lineage>
        <taxon>Bacteria</taxon>
        <taxon>Pseudomonadati</taxon>
        <taxon>Pseudomonadota</taxon>
        <taxon>Acidithiobacillia</taxon>
        <taxon>Acidithiobacillales</taxon>
        <taxon>Acidithiobacillaceae</taxon>
        <taxon>Acidithiobacillus</taxon>
    </lineage>
</organism>
<dbReference type="PANTHER" id="PTHR30298:SF0">
    <property type="entry name" value="PROTEIN YBFL-RELATED"/>
    <property type="match status" value="1"/>
</dbReference>
<protein>
    <submittedName>
        <fullName evidence="1">Uncharacterized protein</fullName>
    </submittedName>
</protein>